<dbReference type="InterPro" id="IPR051317">
    <property type="entry name" value="Gfo/Idh/MocA_oxidoreduct"/>
</dbReference>
<dbReference type="GO" id="GO:0000166">
    <property type="term" value="F:nucleotide binding"/>
    <property type="evidence" value="ECO:0007669"/>
    <property type="project" value="InterPro"/>
</dbReference>
<dbReference type="InterPro" id="IPR000683">
    <property type="entry name" value="Gfo/Idh/MocA-like_OxRdtase_N"/>
</dbReference>
<protein>
    <submittedName>
        <fullName evidence="3">Oxidoreductase</fullName>
    </submittedName>
</protein>
<name>A0A5C0VK12_9SPHI</name>
<organism evidence="3 4">
    <name type="scientific">Pedobacter aquae</name>
    <dbReference type="NCBI Taxonomy" id="2605747"/>
    <lineage>
        <taxon>Bacteria</taxon>
        <taxon>Pseudomonadati</taxon>
        <taxon>Bacteroidota</taxon>
        <taxon>Sphingobacteriia</taxon>
        <taxon>Sphingobacteriales</taxon>
        <taxon>Sphingobacteriaceae</taxon>
        <taxon>Pedobacter</taxon>
    </lineage>
</organism>
<dbReference type="EMBL" id="CP043329">
    <property type="protein sequence ID" value="QEK52439.1"/>
    <property type="molecule type" value="Genomic_DNA"/>
</dbReference>
<dbReference type="PANTHER" id="PTHR43708:SF7">
    <property type="entry name" value="OXIDOREDUCTASE"/>
    <property type="match status" value="1"/>
</dbReference>
<dbReference type="InterPro" id="IPR055170">
    <property type="entry name" value="GFO_IDH_MocA-like_dom"/>
</dbReference>
<dbReference type="Gene3D" id="3.30.360.10">
    <property type="entry name" value="Dihydrodipicolinate Reductase, domain 2"/>
    <property type="match status" value="1"/>
</dbReference>
<dbReference type="InterPro" id="IPR036291">
    <property type="entry name" value="NAD(P)-bd_dom_sf"/>
</dbReference>
<feature type="domain" description="GFO/IDH/MocA-like oxidoreductase" evidence="2">
    <location>
        <begin position="131"/>
        <end position="250"/>
    </location>
</feature>
<evidence type="ECO:0000313" key="4">
    <source>
        <dbReference type="Proteomes" id="UP000323653"/>
    </source>
</evidence>
<dbReference type="Pfam" id="PF01408">
    <property type="entry name" value="GFO_IDH_MocA"/>
    <property type="match status" value="1"/>
</dbReference>
<dbReference type="PANTHER" id="PTHR43708">
    <property type="entry name" value="CONSERVED EXPRESSED OXIDOREDUCTASE (EUROFUNG)"/>
    <property type="match status" value="1"/>
</dbReference>
<dbReference type="Gene3D" id="3.40.50.720">
    <property type="entry name" value="NAD(P)-binding Rossmann-like Domain"/>
    <property type="match status" value="1"/>
</dbReference>
<proteinExistence type="predicted"/>
<sequence length="338" mass="38599">MMERKIRAGLMAYGMSGKVFHAPFLDQHTGFELVAIVERSKNEAVKDYPNIIPYKENESLLADDSIELIVVNTPNFTHYEYAKAALQAGKHVLIEKPLSVLKTEAEELFALAFRKNLQVFAYQNRRFDSDYLSVKEVLDSKKLGNIVEAHFRFDRYRPEVSHKFFKEQAMPGAGILYDLGAHIIDQAISLFGVPDDFIKTYGSNRPVTEVDDYAHLHLKYKNGLNVYISTSLLVANPLPSYVLHGTKGSFVKDRTDVQEEQLLAGVKPLDANYGIEKPNSEGVLVYFDDENQQFKELLKAKQASYMHLFDHVYEAIVHQKPYYVKQNEIIAQLSILEK</sequence>
<dbReference type="SUPFAM" id="SSF51735">
    <property type="entry name" value="NAD(P)-binding Rossmann-fold domains"/>
    <property type="match status" value="1"/>
</dbReference>
<gene>
    <name evidence="3" type="ORF">FYC62_12830</name>
</gene>
<dbReference type="Proteomes" id="UP000323653">
    <property type="component" value="Chromosome"/>
</dbReference>
<dbReference type="AlphaFoldDB" id="A0A5C0VK12"/>
<feature type="domain" description="Gfo/Idh/MocA-like oxidoreductase N-terminal" evidence="1">
    <location>
        <begin position="8"/>
        <end position="121"/>
    </location>
</feature>
<accession>A0A5C0VK12</accession>
<keyword evidence="4" id="KW-1185">Reference proteome</keyword>
<evidence type="ECO:0000259" key="1">
    <source>
        <dbReference type="Pfam" id="PF01408"/>
    </source>
</evidence>
<evidence type="ECO:0000313" key="3">
    <source>
        <dbReference type="EMBL" id="QEK52439.1"/>
    </source>
</evidence>
<evidence type="ECO:0000259" key="2">
    <source>
        <dbReference type="Pfam" id="PF22725"/>
    </source>
</evidence>
<reference evidence="3 4" key="1">
    <citation type="submission" date="2019-08" db="EMBL/GenBank/DDBJ databases">
        <title>Pedobacter sp. nov., isolated from Han river, South Korea.</title>
        <authorList>
            <person name="Lee D.-H."/>
            <person name="Kim Y.-S."/>
            <person name="Hwang E.-M."/>
            <person name="Le Tran T.C."/>
            <person name="Cha C.-J."/>
        </authorList>
    </citation>
    <scope>NUCLEOTIDE SEQUENCE [LARGE SCALE GENOMIC DNA]</scope>
    <source>
        <strain evidence="3 4">CJ43</strain>
    </source>
</reference>
<dbReference type="KEGG" id="pej:FYC62_12830"/>
<dbReference type="Pfam" id="PF22725">
    <property type="entry name" value="GFO_IDH_MocA_C3"/>
    <property type="match status" value="1"/>
</dbReference>